<protein>
    <submittedName>
        <fullName evidence="2">Phosphatidylglycerophosphate synthase</fullName>
    </submittedName>
</protein>
<reference evidence="2" key="1">
    <citation type="submission" date="2020-02" db="EMBL/GenBank/DDBJ databases">
        <authorList>
            <person name="Meier V. D."/>
        </authorList>
    </citation>
    <scope>NUCLEOTIDE SEQUENCE</scope>
    <source>
        <strain evidence="2">AVDCRST_MAG66</strain>
    </source>
</reference>
<feature type="region of interest" description="Disordered" evidence="1">
    <location>
        <begin position="1"/>
        <end position="119"/>
    </location>
</feature>
<organism evidence="2">
    <name type="scientific">uncultured Pseudonocardia sp</name>
    <dbReference type="NCBI Taxonomy" id="211455"/>
    <lineage>
        <taxon>Bacteria</taxon>
        <taxon>Bacillati</taxon>
        <taxon>Actinomycetota</taxon>
        <taxon>Actinomycetes</taxon>
        <taxon>Pseudonocardiales</taxon>
        <taxon>Pseudonocardiaceae</taxon>
        <taxon>Pseudonocardia</taxon>
        <taxon>environmental samples</taxon>
    </lineage>
</organism>
<sequence length="119" mass="12675">RHHLRLRRLRRHGRRGGPRRRGGARQRALAVPAGPAGLLRQRDGVPRLLLDRRASRAAPGRRAQPELPRRSRGGRGDHRRAHPVAAAALLGGGDRAGLGGGGGDLGGAQDRHGLPLPVL</sequence>
<feature type="compositionally biased region" description="Low complexity" evidence="1">
    <location>
        <begin position="25"/>
        <end position="39"/>
    </location>
</feature>
<evidence type="ECO:0000313" key="2">
    <source>
        <dbReference type="EMBL" id="CAA9399672.1"/>
    </source>
</evidence>
<feature type="compositionally biased region" description="Gly residues" evidence="1">
    <location>
        <begin position="90"/>
        <end position="106"/>
    </location>
</feature>
<proteinExistence type="predicted"/>
<feature type="compositionally biased region" description="Basic and acidic residues" evidence="1">
    <location>
        <begin position="40"/>
        <end position="54"/>
    </location>
</feature>
<dbReference type="EMBL" id="CADCUS010000201">
    <property type="protein sequence ID" value="CAA9399672.1"/>
    <property type="molecule type" value="Genomic_DNA"/>
</dbReference>
<feature type="non-terminal residue" evidence="2">
    <location>
        <position position="119"/>
    </location>
</feature>
<dbReference type="AlphaFoldDB" id="A0A6J4NXP7"/>
<gene>
    <name evidence="2" type="ORF">AVDCRST_MAG66-1390</name>
</gene>
<accession>A0A6J4NXP7</accession>
<evidence type="ECO:0000256" key="1">
    <source>
        <dbReference type="SAM" id="MobiDB-lite"/>
    </source>
</evidence>
<name>A0A6J4NXP7_9PSEU</name>
<feature type="non-terminal residue" evidence="2">
    <location>
        <position position="1"/>
    </location>
</feature>
<feature type="compositionally biased region" description="Basic residues" evidence="1">
    <location>
        <begin position="70"/>
        <end position="82"/>
    </location>
</feature>
<feature type="compositionally biased region" description="Basic residues" evidence="1">
    <location>
        <begin position="1"/>
        <end position="24"/>
    </location>
</feature>